<dbReference type="SUPFAM" id="SSF57016">
    <property type="entry name" value="Plant lectins/antimicrobial peptides"/>
    <property type="match status" value="2"/>
</dbReference>
<dbReference type="PANTHER" id="PTHR47849:SF12">
    <property type="match status" value="1"/>
</dbReference>
<dbReference type="Gene3D" id="2.130.10.80">
    <property type="entry name" value="Galactose oxidase/kelch, beta-propeller"/>
    <property type="match status" value="1"/>
</dbReference>
<feature type="disulfide bond" evidence="3">
    <location>
        <begin position="177"/>
        <end position="191"/>
    </location>
</feature>
<dbReference type="Pfam" id="PF00187">
    <property type="entry name" value="Chitin_bind_1"/>
    <property type="match status" value="2"/>
</dbReference>
<dbReference type="GO" id="GO:0008061">
    <property type="term" value="F:chitin binding"/>
    <property type="evidence" value="ECO:0007669"/>
    <property type="project" value="UniProtKB-UniRule"/>
</dbReference>
<feature type="signal peptide" evidence="5">
    <location>
        <begin position="1"/>
        <end position="16"/>
    </location>
</feature>
<dbReference type="InterPro" id="IPR036861">
    <property type="entry name" value="Endochitinase-like_sf"/>
</dbReference>
<comment type="caution">
    <text evidence="3">Lacks conserved residue(s) required for the propagation of feature annotation.</text>
</comment>
<dbReference type="PROSITE" id="PS50941">
    <property type="entry name" value="CHIT_BIND_I_2"/>
    <property type="match status" value="2"/>
</dbReference>
<dbReference type="RefSeq" id="XP_064654538.1">
    <property type="nucleotide sequence ID" value="XM_064807165.1"/>
</dbReference>
<evidence type="ECO:0000256" key="5">
    <source>
        <dbReference type="SAM" id="SignalP"/>
    </source>
</evidence>
<keyword evidence="8" id="KW-1185">Reference proteome</keyword>
<dbReference type="AlphaFoldDB" id="A0AAV9NX06"/>
<evidence type="ECO:0000256" key="3">
    <source>
        <dbReference type="PROSITE-ProRule" id="PRU00261"/>
    </source>
</evidence>
<evidence type="ECO:0000256" key="1">
    <source>
        <dbReference type="ARBA" id="ARBA00022669"/>
    </source>
</evidence>
<feature type="compositionally biased region" description="Low complexity" evidence="4">
    <location>
        <begin position="117"/>
        <end position="135"/>
    </location>
</feature>
<gene>
    <name evidence="7" type="ORF">LTR77_009939</name>
</gene>
<dbReference type="EMBL" id="JAVRRT010000020">
    <property type="protein sequence ID" value="KAK5164245.1"/>
    <property type="molecule type" value="Genomic_DNA"/>
</dbReference>
<accession>A0AAV9NX06</accession>
<dbReference type="PANTHER" id="PTHR47849">
    <property type="entry name" value="CHITIN-BINDING LECTIN 1"/>
    <property type="match status" value="1"/>
</dbReference>
<dbReference type="CDD" id="cd00035">
    <property type="entry name" value="ChtBD1"/>
    <property type="match status" value="1"/>
</dbReference>
<keyword evidence="5" id="KW-0732">Signal</keyword>
<dbReference type="InterPro" id="IPR001002">
    <property type="entry name" value="Chitin-bd_1"/>
</dbReference>
<feature type="domain" description="Chitin-binding type-1" evidence="6">
    <location>
        <begin position="65"/>
        <end position="112"/>
    </location>
</feature>
<keyword evidence="1 3" id="KW-0147">Chitin-binding</keyword>
<sequence length="280" mass="28356">MALLILALVTVASVNIIFPFIQPSCDFYHNPDTCLRGQVCTENNQCVPDLVLASHATRATAARADGRCGRDFSDATCDPAGPYGGCCSGHGYCGVTPEHCLVANGCQSDCGSPSDISPGTPSAPPTATSPDATLSEPVIGPGATTSAAAQSGPAATDGTCGAGNGGTVCCDWIYGSCCSMYGFCGSTNAHCGKGCQSGPCNQAPIASTPGPSPAPVNPLLGSFRVVGDSGVPAMHAALMPNGNVVFLEKVENYTNLDLPNGQLAYSSEYDPLTNKRVPLA</sequence>
<feature type="domain" description="Chitin-binding type-1" evidence="6">
    <location>
        <begin position="157"/>
        <end position="202"/>
    </location>
</feature>
<dbReference type="GeneID" id="89931269"/>
<feature type="disulfide bond" evidence="3">
    <location>
        <begin position="86"/>
        <end position="100"/>
    </location>
</feature>
<protein>
    <recommendedName>
        <fullName evidence="6">Chitin-binding type-1 domain-containing protein</fullName>
    </recommendedName>
</protein>
<dbReference type="Proteomes" id="UP001337655">
    <property type="component" value="Unassembled WGS sequence"/>
</dbReference>
<evidence type="ECO:0000256" key="4">
    <source>
        <dbReference type="SAM" id="MobiDB-lite"/>
    </source>
</evidence>
<evidence type="ECO:0000256" key="2">
    <source>
        <dbReference type="ARBA" id="ARBA00023157"/>
    </source>
</evidence>
<evidence type="ECO:0000313" key="7">
    <source>
        <dbReference type="EMBL" id="KAK5164245.1"/>
    </source>
</evidence>
<organism evidence="7 8">
    <name type="scientific">Saxophila tyrrhenica</name>
    <dbReference type="NCBI Taxonomy" id="1690608"/>
    <lineage>
        <taxon>Eukaryota</taxon>
        <taxon>Fungi</taxon>
        <taxon>Dikarya</taxon>
        <taxon>Ascomycota</taxon>
        <taxon>Pezizomycotina</taxon>
        <taxon>Dothideomycetes</taxon>
        <taxon>Dothideomycetidae</taxon>
        <taxon>Mycosphaerellales</taxon>
        <taxon>Extremaceae</taxon>
        <taxon>Saxophila</taxon>
    </lineage>
</organism>
<reference evidence="7 8" key="1">
    <citation type="submission" date="2023-08" db="EMBL/GenBank/DDBJ databases">
        <title>Black Yeasts Isolated from many extreme environments.</title>
        <authorList>
            <person name="Coleine C."/>
            <person name="Stajich J.E."/>
            <person name="Selbmann L."/>
        </authorList>
    </citation>
    <scope>NUCLEOTIDE SEQUENCE [LARGE SCALE GENOMIC DNA]</scope>
    <source>
        <strain evidence="7 8">CCFEE 5935</strain>
    </source>
</reference>
<evidence type="ECO:0000259" key="6">
    <source>
        <dbReference type="PROSITE" id="PS50941"/>
    </source>
</evidence>
<keyword evidence="2 3" id="KW-1015">Disulfide bond</keyword>
<dbReference type="SMART" id="SM00270">
    <property type="entry name" value="ChtBD1"/>
    <property type="match status" value="2"/>
</dbReference>
<proteinExistence type="predicted"/>
<dbReference type="InterPro" id="IPR037293">
    <property type="entry name" value="Gal_Oxidase_central_sf"/>
</dbReference>
<feature type="disulfide bond" evidence="3">
    <location>
        <begin position="106"/>
        <end position="110"/>
    </location>
</feature>
<feature type="region of interest" description="Disordered" evidence="4">
    <location>
        <begin position="117"/>
        <end position="152"/>
    </location>
</feature>
<dbReference type="Gene3D" id="3.30.60.10">
    <property type="entry name" value="Endochitinase-like"/>
    <property type="match status" value="2"/>
</dbReference>
<name>A0AAV9NX06_9PEZI</name>
<feature type="chain" id="PRO_5043877680" description="Chitin-binding type-1 domain-containing protein" evidence="5">
    <location>
        <begin position="17"/>
        <end position="280"/>
    </location>
</feature>
<comment type="caution">
    <text evidence="7">The sequence shown here is derived from an EMBL/GenBank/DDBJ whole genome shotgun (WGS) entry which is preliminary data.</text>
</comment>
<evidence type="ECO:0000313" key="8">
    <source>
        <dbReference type="Proteomes" id="UP001337655"/>
    </source>
</evidence>